<dbReference type="SUPFAM" id="SSF53448">
    <property type="entry name" value="Nucleotide-diphospho-sugar transferases"/>
    <property type="match status" value="1"/>
</dbReference>
<feature type="transmembrane region" description="Helical" evidence="1">
    <location>
        <begin position="299"/>
        <end position="322"/>
    </location>
</feature>
<dbReference type="AlphaFoldDB" id="A0AAV3XSJ7"/>
<name>A0AAV3XSJ7_9CYAN</name>
<feature type="transmembrane region" description="Helical" evidence="1">
    <location>
        <begin position="358"/>
        <end position="378"/>
    </location>
</feature>
<dbReference type="PANTHER" id="PTHR43646">
    <property type="entry name" value="GLYCOSYLTRANSFERASE"/>
    <property type="match status" value="1"/>
</dbReference>
<keyword evidence="1" id="KW-1133">Transmembrane helix</keyword>
<evidence type="ECO:0000313" key="3">
    <source>
        <dbReference type="EMBL" id="GET44039.1"/>
    </source>
</evidence>
<dbReference type="InterPro" id="IPR029044">
    <property type="entry name" value="Nucleotide-diphossugar_trans"/>
</dbReference>
<feature type="transmembrane region" description="Helical" evidence="1">
    <location>
        <begin position="328"/>
        <end position="346"/>
    </location>
</feature>
<keyword evidence="3" id="KW-0808">Transferase</keyword>
<gene>
    <name evidence="3" type="ORF">MiSe_88650</name>
</gene>
<proteinExistence type="predicted"/>
<accession>A0AAV3XSJ7</accession>
<dbReference type="Gene3D" id="3.90.550.10">
    <property type="entry name" value="Spore Coat Polysaccharide Biosynthesis Protein SpsA, Chain A"/>
    <property type="match status" value="1"/>
</dbReference>
<feature type="domain" description="Glycosyltransferase 2-like" evidence="2">
    <location>
        <begin position="54"/>
        <end position="234"/>
    </location>
</feature>
<dbReference type="Proteomes" id="UP001050975">
    <property type="component" value="Unassembled WGS sequence"/>
</dbReference>
<evidence type="ECO:0000313" key="4">
    <source>
        <dbReference type="Proteomes" id="UP001050975"/>
    </source>
</evidence>
<dbReference type="Pfam" id="PF00535">
    <property type="entry name" value="Glycos_transf_2"/>
    <property type="match status" value="1"/>
</dbReference>
<dbReference type="EMBL" id="BLAY01000283">
    <property type="protein sequence ID" value="GET44039.1"/>
    <property type="molecule type" value="Genomic_DNA"/>
</dbReference>
<keyword evidence="1" id="KW-0812">Transmembrane</keyword>
<feature type="transmembrane region" description="Helical" evidence="1">
    <location>
        <begin position="6"/>
        <end position="23"/>
    </location>
</feature>
<dbReference type="GO" id="GO:0016740">
    <property type="term" value="F:transferase activity"/>
    <property type="evidence" value="ECO:0007669"/>
    <property type="project" value="UniProtKB-KW"/>
</dbReference>
<evidence type="ECO:0000259" key="2">
    <source>
        <dbReference type="Pfam" id="PF00535"/>
    </source>
</evidence>
<dbReference type="PANTHER" id="PTHR43646:SF3">
    <property type="entry name" value="SLR1566 PROTEIN"/>
    <property type="match status" value="1"/>
</dbReference>
<dbReference type="InterPro" id="IPR001173">
    <property type="entry name" value="Glyco_trans_2-like"/>
</dbReference>
<evidence type="ECO:0000256" key="1">
    <source>
        <dbReference type="SAM" id="Phobius"/>
    </source>
</evidence>
<keyword evidence="1" id="KW-0472">Membrane</keyword>
<keyword evidence="4" id="KW-1185">Reference proteome</keyword>
<dbReference type="NCBIfam" id="TIGR03469">
    <property type="entry name" value="HpnB"/>
    <property type="match status" value="1"/>
</dbReference>
<dbReference type="InterPro" id="IPR017832">
    <property type="entry name" value="Glyco_trans_2_hopen-assoc_HpnB"/>
</dbReference>
<organism evidence="3 4">
    <name type="scientific">Microseira wollei NIES-4236</name>
    <dbReference type="NCBI Taxonomy" id="2530354"/>
    <lineage>
        <taxon>Bacteria</taxon>
        <taxon>Bacillati</taxon>
        <taxon>Cyanobacteriota</taxon>
        <taxon>Cyanophyceae</taxon>
        <taxon>Oscillatoriophycideae</taxon>
        <taxon>Aerosakkonematales</taxon>
        <taxon>Aerosakkonemataceae</taxon>
        <taxon>Microseira</taxon>
    </lineage>
</organism>
<sequence length="396" mass="43963">MIGAIGLGLTSLSLGIWIGLLCFRGQFWRCDQRLENGQRESPQLKGDEYPSVCAVIPARNEAEMLPMTLRSLLTQSYPGEFTIVLVDDHSSDGTAEFAQGMAEALLKRHRLQVIAAEALPSGWTGKLWAMAQGIEKAETLTPLPDYFLLTDADIEHDVNNLSRLVAKAQQHDLDLVSLMVLLRCQSFWEKLLSPAFVFFFQKLYPFRWVNNPKYSTAAAAGGCILIRREALTRIGGIETLRDALIDDCTLGQAVKSTSKNGIWLGLSHQTRSKRAYDSLATIWDMVARTAFTQLNYSPWLLLGTLIAMTLVYIVPPVGGIWGGLTGNWLAAIAGFTTWLLMAIAYLPTIKLYRCSRWLAFALPAIAFLYTLMTIDSALRHWQGKGGAWKGRVYPAA</sequence>
<dbReference type="RefSeq" id="WP_226593489.1">
    <property type="nucleotide sequence ID" value="NZ_BLAY01000283.1"/>
</dbReference>
<comment type="caution">
    <text evidence="3">The sequence shown here is derived from an EMBL/GenBank/DDBJ whole genome shotgun (WGS) entry which is preliminary data.</text>
</comment>
<protein>
    <submittedName>
        <fullName evidence="3">Glycosyl transferase, family 2</fullName>
    </submittedName>
</protein>
<reference evidence="3" key="1">
    <citation type="submission" date="2019-10" db="EMBL/GenBank/DDBJ databases">
        <title>Draft genome sequece of Microseira wollei NIES-4236.</title>
        <authorList>
            <person name="Yamaguchi H."/>
            <person name="Suzuki S."/>
            <person name="Kawachi M."/>
        </authorList>
    </citation>
    <scope>NUCLEOTIDE SEQUENCE</scope>
    <source>
        <strain evidence="3">NIES-4236</strain>
    </source>
</reference>